<dbReference type="EMBL" id="JQAZ01000002">
    <property type="protein sequence ID" value="KRN32744.1"/>
    <property type="molecule type" value="Genomic_DNA"/>
</dbReference>
<keyword evidence="9" id="KW-1185">Reference proteome</keyword>
<keyword evidence="3 6" id="KW-0812">Transmembrane</keyword>
<keyword evidence="4 6" id="KW-1133">Transmembrane helix</keyword>
<dbReference type="PANTHER" id="PTHR43701:SF2">
    <property type="entry name" value="MEMBRANE TRANSPORTER PROTEIN YJNA-RELATED"/>
    <property type="match status" value="1"/>
</dbReference>
<dbReference type="OrthoDB" id="2324380at2"/>
<proteinExistence type="inferred from homology"/>
<gene>
    <name evidence="7" type="ORF">IV38_GL001053</name>
    <name evidence="8" type="ORF">IV40_GL000800</name>
</gene>
<dbReference type="InterPro" id="IPR002781">
    <property type="entry name" value="TM_pro_TauE-like"/>
</dbReference>
<evidence type="ECO:0000256" key="6">
    <source>
        <dbReference type="RuleBase" id="RU363041"/>
    </source>
</evidence>
<name>A0A0R2FKR4_9LACO</name>
<keyword evidence="6" id="KW-1003">Cell membrane</keyword>
<sequence length="254" mass="26566">MLNWFLILILGFCIGAVVISLGGGGAAIYLGILTSVFHLPAAVAATTSLLTAFPSLVTGAFSQYRTGHINFKIGNQMMIAAVPATIVGSLVAPAIPKAFYTWLIAIILMLLGLDIFVRMLKPNSKTTTAAPKNQRLEASLYGILSGLMVGMVGIAGMSGGALILAGLLLMNLDMIHAAATSAYVLVGTTFVGLFFHLTNSQVDWHIGSALMIGAILGSLCAPYAAKYFKSPKVQRGIQMGAGVVLFIMGITMVI</sequence>
<dbReference type="Pfam" id="PF01925">
    <property type="entry name" value="TauE"/>
    <property type="match status" value="1"/>
</dbReference>
<accession>A0A0R2FKR4</accession>
<evidence type="ECO:0000256" key="3">
    <source>
        <dbReference type="ARBA" id="ARBA00022692"/>
    </source>
</evidence>
<evidence type="ECO:0000256" key="1">
    <source>
        <dbReference type="ARBA" id="ARBA00004141"/>
    </source>
</evidence>
<keyword evidence="5 6" id="KW-0472">Membrane</keyword>
<evidence type="ECO:0000313" key="10">
    <source>
        <dbReference type="Proteomes" id="UP000051751"/>
    </source>
</evidence>
<feature type="transmembrane region" description="Helical" evidence="6">
    <location>
        <begin position="175"/>
        <end position="197"/>
    </location>
</feature>
<evidence type="ECO:0000313" key="8">
    <source>
        <dbReference type="EMBL" id="KRN32744.1"/>
    </source>
</evidence>
<feature type="transmembrane region" description="Helical" evidence="6">
    <location>
        <begin position="38"/>
        <end position="61"/>
    </location>
</feature>
<evidence type="ECO:0000256" key="4">
    <source>
        <dbReference type="ARBA" id="ARBA00022989"/>
    </source>
</evidence>
<comment type="caution">
    <text evidence="7">The sequence shown here is derived from an EMBL/GenBank/DDBJ whole genome shotgun (WGS) entry which is preliminary data.</text>
</comment>
<evidence type="ECO:0000313" key="7">
    <source>
        <dbReference type="EMBL" id="KRN28846.1"/>
    </source>
</evidence>
<protein>
    <recommendedName>
        <fullName evidence="6">Probable membrane transporter protein</fullName>
    </recommendedName>
</protein>
<feature type="transmembrane region" description="Helical" evidence="6">
    <location>
        <begin position="98"/>
        <end position="117"/>
    </location>
</feature>
<dbReference type="Proteomes" id="UP000051645">
    <property type="component" value="Unassembled WGS sequence"/>
</dbReference>
<feature type="transmembrane region" description="Helical" evidence="6">
    <location>
        <begin position="73"/>
        <end position="92"/>
    </location>
</feature>
<dbReference type="PANTHER" id="PTHR43701">
    <property type="entry name" value="MEMBRANE TRANSPORTER PROTEIN MJ0441-RELATED"/>
    <property type="match status" value="1"/>
</dbReference>
<evidence type="ECO:0000256" key="2">
    <source>
        <dbReference type="ARBA" id="ARBA00009142"/>
    </source>
</evidence>
<dbReference type="GO" id="GO:0005886">
    <property type="term" value="C:plasma membrane"/>
    <property type="evidence" value="ECO:0007669"/>
    <property type="project" value="UniProtKB-SubCell"/>
</dbReference>
<feature type="transmembrane region" description="Helical" evidence="6">
    <location>
        <begin position="236"/>
        <end position="253"/>
    </location>
</feature>
<reference evidence="9 10" key="1">
    <citation type="journal article" date="2015" name="Genome Announc.">
        <title>Expanding the biotechnology potential of lactobacilli through comparative genomics of 213 strains and associated genera.</title>
        <authorList>
            <person name="Sun Z."/>
            <person name="Harris H.M."/>
            <person name="McCann A."/>
            <person name="Guo C."/>
            <person name="Argimon S."/>
            <person name="Zhang W."/>
            <person name="Yang X."/>
            <person name="Jeffery I.B."/>
            <person name="Cooney J.C."/>
            <person name="Kagawa T.F."/>
            <person name="Liu W."/>
            <person name="Song Y."/>
            <person name="Salvetti E."/>
            <person name="Wrobel A."/>
            <person name="Rasinkangas P."/>
            <person name="Parkhill J."/>
            <person name="Rea M.C."/>
            <person name="O'Sullivan O."/>
            <person name="Ritari J."/>
            <person name="Douillard F.P."/>
            <person name="Paul Ross R."/>
            <person name="Yang R."/>
            <person name="Briner A.E."/>
            <person name="Felis G.E."/>
            <person name="de Vos W.M."/>
            <person name="Barrangou R."/>
            <person name="Klaenhammer T.R."/>
            <person name="Caufield P.W."/>
            <person name="Cui Y."/>
            <person name="Zhang H."/>
            <person name="O'Toole P.W."/>
        </authorList>
    </citation>
    <scope>NUCLEOTIDE SEQUENCE [LARGE SCALE GENOMIC DNA]</scope>
    <source>
        <strain evidence="7 10">ATCC BAA-66</strain>
        <strain evidence="8 9">DSM 13344</strain>
    </source>
</reference>
<dbReference type="Proteomes" id="UP000051751">
    <property type="component" value="Unassembled WGS sequence"/>
</dbReference>
<evidence type="ECO:0000256" key="5">
    <source>
        <dbReference type="ARBA" id="ARBA00023136"/>
    </source>
</evidence>
<comment type="subcellular location">
    <subcellularLocation>
        <location evidence="6">Cell membrane</location>
        <topology evidence="6">Multi-pass membrane protein</topology>
    </subcellularLocation>
    <subcellularLocation>
        <location evidence="1">Membrane</location>
        <topology evidence="1">Multi-pass membrane protein</topology>
    </subcellularLocation>
</comment>
<evidence type="ECO:0000313" key="9">
    <source>
        <dbReference type="Proteomes" id="UP000051645"/>
    </source>
</evidence>
<comment type="similarity">
    <text evidence="2 6">Belongs to the 4-toluene sulfonate uptake permease (TSUP) (TC 2.A.102) family.</text>
</comment>
<feature type="transmembrane region" description="Helical" evidence="6">
    <location>
        <begin position="204"/>
        <end position="224"/>
    </location>
</feature>
<dbReference type="RefSeq" id="WP_057768994.1">
    <property type="nucleotide sequence ID" value="NZ_JQAT01000002.1"/>
</dbReference>
<feature type="transmembrane region" description="Helical" evidence="6">
    <location>
        <begin position="138"/>
        <end position="169"/>
    </location>
</feature>
<dbReference type="AlphaFoldDB" id="A0A0R2FKR4"/>
<dbReference type="STRING" id="81857.IV38_GL001053"/>
<dbReference type="InterPro" id="IPR051598">
    <property type="entry name" value="TSUP/Inactive_protease-like"/>
</dbReference>
<dbReference type="PATRIC" id="fig|81857.3.peg.1059"/>
<organism evidence="7 10">
    <name type="scientific">Lactobacillus selangorensis</name>
    <dbReference type="NCBI Taxonomy" id="81857"/>
    <lineage>
        <taxon>Bacteria</taxon>
        <taxon>Bacillati</taxon>
        <taxon>Bacillota</taxon>
        <taxon>Bacilli</taxon>
        <taxon>Lactobacillales</taxon>
        <taxon>Lactobacillaceae</taxon>
        <taxon>Lactobacillus</taxon>
    </lineage>
</organism>
<feature type="transmembrane region" description="Helical" evidence="6">
    <location>
        <begin position="7"/>
        <end position="32"/>
    </location>
</feature>
<dbReference type="EMBL" id="JQAT01000002">
    <property type="protein sequence ID" value="KRN28846.1"/>
    <property type="molecule type" value="Genomic_DNA"/>
</dbReference>